<reference evidence="5" key="2">
    <citation type="submission" date="2021-04" db="EMBL/GenBank/DDBJ databases">
        <authorList>
            <person name="Gilroy R."/>
        </authorList>
    </citation>
    <scope>NUCLEOTIDE SEQUENCE</scope>
    <source>
        <strain evidence="5">CHK189-11263</strain>
    </source>
</reference>
<feature type="domain" description="SLH" evidence="3">
    <location>
        <begin position="83"/>
        <end position="144"/>
    </location>
</feature>
<keyword evidence="2" id="KW-0732">Signal</keyword>
<feature type="domain" description="GH18" evidence="4">
    <location>
        <begin position="199"/>
        <end position="551"/>
    </location>
</feature>
<dbReference type="InterPro" id="IPR029070">
    <property type="entry name" value="Chitinase_insertion_sf"/>
</dbReference>
<dbReference type="SMART" id="SM00636">
    <property type="entry name" value="Glyco_18"/>
    <property type="match status" value="1"/>
</dbReference>
<feature type="chain" id="PRO_5038963424" evidence="2">
    <location>
        <begin position="25"/>
        <end position="551"/>
    </location>
</feature>
<dbReference type="Gene3D" id="3.20.20.80">
    <property type="entry name" value="Glycosidases"/>
    <property type="match status" value="1"/>
</dbReference>
<sequence length="551" mass="59685">MKRHGCALLVLFALLAALAAPVSAAAYTDTDGHWAASTIEKARQYGLMVGDGSGAFYPDTYLNRASFVTILCQMFGWDAVESASPSYLDCDAGHWAYGYVEAARQHDVTDSGGFFRPDDYITREEMAIMLVRALGYQDLAEGDSAPSLPFSDVTANQGYIALAWRIGMVAGIEENGQLLFKPNLSATRAEAATMLVQVYERYVSTVSWLHGFYAISSYSQIGLTDAMDAVSLGWARMEYTADGGPTLNTTSANGNGWSIPQDPQAATGYLEEHGPPYNLCVFGSASDTVTLSDGSTTSTVAAVTSSAANRAQAVAALVGAAGDYAGLTIDFEGLKDRNSLKENYVVFLQELRAALPEDKSLYVCVQPGPYNDGYDFRALGEICDKVILMAHDYRPPVSDLHVGSVPSEAFALTPFSKIYDALVEITDPESGVADRSKLALAVSMDTTGFQIDENGRVVAAQYVRPSLETLSQRLAQSDTVVTYSPTARNPYAVYTDEAGLRYQVWFEDGRSIADKMELARMFGINGLSIWRLGNIPTYDNYDVWSAVLALR</sequence>
<feature type="domain" description="SLH" evidence="3">
    <location>
        <begin position="22"/>
        <end position="82"/>
    </location>
</feature>
<name>A0A9D2MBG4_9FIRM</name>
<dbReference type="AlphaFoldDB" id="A0A9D2MBG4"/>
<keyword evidence="1" id="KW-0677">Repeat</keyword>
<dbReference type="GO" id="GO:0005975">
    <property type="term" value="P:carbohydrate metabolic process"/>
    <property type="evidence" value="ECO:0007669"/>
    <property type="project" value="InterPro"/>
</dbReference>
<evidence type="ECO:0000256" key="1">
    <source>
        <dbReference type="ARBA" id="ARBA00022737"/>
    </source>
</evidence>
<dbReference type="InterPro" id="IPR001119">
    <property type="entry name" value="SLH_dom"/>
</dbReference>
<dbReference type="Gene3D" id="3.10.50.10">
    <property type="match status" value="1"/>
</dbReference>
<dbReference type="GO" id="GO:0008061">
    <property type="term" value="F:chitin binding"/>
    <property type="evidence" value="ECO:0007669"/>
    <property type="project" value="InterPro"/>
</dbReference>
<proteinExistence type="predicted"/>
<protein>
    <submittedName>
        <fullName evidence="5">S-layer homology domain-containing protein</fullName>
    </submittedName>
</protein>
<evidence type="ECO:0000259" key="3">
    <source>
        <dbReference type="PROSITE" id="PS51272"/>
    </source>
</evidence>
<evidence type="ECO:0000313" key="6">
    <source>
        <dbReference type="Proteomes" id="UP000824208"/>
    </source>
</evidence>
<dbReference type="InterPro" id="IPR017853">
    <property type="entry name" value="GH"/>
</dbReference>
<feature type="signal peptide" evidence="2">
    <location>
        <begin position="1"/>
        <end position="24"/>
    </location>
</feature>
<dbReference type="Pfam" id="PF00704">
    <property type="entry name" value="Glyco_hydro_18"/>
    <property type="match status" value="1"/>
</dbReference>
<dbReference type="SUPFAM" id="SSF51445">
    <property type="entry name" value="(Trans)glycosidases"/>
    <property type="match status" value="1"/>
</dbReference>
<evidence type="ECO:0000313" key="5">
    <source>
        <dbReference type="EMBL" id="HJB57307.1"/>
    </source>
</evidence>
<evidence type="ECO:0000259" key="4">
    <source>
        <dbReference type="PROSITE" id="PS51910"/>
    </source>
</evidence>
<dbReference type="InterPro" id="IPR011583">
    <property type="entry name" value="Chitinase_II/V-like_cat"/>
</dbReference>
<gene>
    <name evidence="5" type="ORF">H9714_07135</name>
</gene>
<dbReference type="InterPro" id="IPR001223">
    <property type="entry name" value="Glyco_hydro18_cat"/>
</dbReference>
<dbReference type="PANTHER" id="PTHR46066">
    <property type="entry name" value="CHITINASE DOMAIN-CONTAINING PROTEIN 1 FAMILY MEMBER"/>
    <property type="match status" value="1"/>
</dbReference>
<reference evidence="5" key="1">
    <citation type="journal article" date="2021" name="PeerJ">
        <title>Extensive microbial diversity within the chicken gut microbiome revealed by metagenomics and culture.</title>
        <authorList>
            <person name="Gilroy R."/>
            <person name="Ravi A."/>
            <person name="Getino M."/>
            <person name="Pursley I."/>
            <person name="Horton D.L."/>
            <person name="Alikhan N.F."/>
            <person name="Baker D."/>
            <person name="Gharbi K."/>
            <person name="Hall N."/>
            <person name="Watson M."/>
            <person name="Adriaenssens E.M."/>
            <person name="Foster-Nyarko E."/>
            <person name="Jarju S."/>
            <person name="Secka A."/>
            <person name="Antonio M."/>
            <person name="Oren A."/>
            <person name="Chaudhuri R.R."/>
            <person name="La Ragione R."/>
            <person name="Hildebrand F."/>
            <person name="Pallen M.J."/>
        </authorList>
    </citation>
    <scope>NUCLEOTIDE SEQUENCE</scope>
    <source>
        <strain evidence="5">CHK189-11263</strain>
    </source>
</reference>
<dbReference type="Pfam" id="PF00395">
    <property type="entry name" value="SLH"/>
    <property type="match status" value="2"/>
</dbReference>
<dbReference type="PROSITE" id="PS51910">
    <property type="entry name" value="GH18_2"/>
    <property type="match status" value="1"/>
</dbReference>
<evidence type="ECO:0000256" key="2">
    <source>
        <dbReference type="SAM" id="SignalP"/>
    </source>
</evidence>
<organism evidence="5 6">
    <name type="scientific">Candidatus Flavonifractor intestinipullorum</name>
    <dbReference type="NCBI Taxonomy" id="2838587"/>
    <lineage>
        <taxon>Bacteria</taxon>
        <taxon>Bacillati</taxon>
        <taxon>Bacillota</taxon>
        <taxon>Clostridia</taxon>
        <taxon>Eubacteriales</taxon>
        <taxon>Oscillospiraceae</taxon>
        <taxon>Flavonifractor</taxon>
    </lineage>
</organism>
<feature type="domain" description="SLH" evidence="3">
    <location>
        <begin position="145"/>
        <end position="209"/>
    </location>
</feature>
<dbReference type="PROSITE" id="PS51272">
    <property type="entry name" value="SLH"/>
    <property type="match status" value="3"/>
</dbReference>
<accession>A0A9D2MBG4</accession>
<dbReference type="Proteomes" id="UP000824208">
    <property type="component" value="Unassembled WGS sequence"/>
</dbReference>
<dbReference type="EMBL" id="DWYC01000060">
    <property type="protein sequence ID" value="HJB57307.1"/>
    <property type="molecule type" value="Genomic_DNA"/>
</dbReference>
<dbReference type="PANTHER" id="PTHR46066:SF2">
    <property type="entry name" value="CHITINASE DOMAIN-CONTAINING PROTEIN 1"/>
    <property type="match status" value="1"/>
</dbReference>
<comment type="caution">
    <text evidence="5">The sequence shown here is derived from an EMBL/GenBank/DDBJ whole genome shotgun (WGS) entry which is preliminary data.</text>
</comment>